<dbReference type="GO" id="GO:0042742">
    <property type="term" value="P:defense response to bacterium"/>
    <property type="evidence" value="ECO:0007669"/>
    <property type="project" value="UniProtKB-ARBA"/>
</dbReference>
<evidence type="ECO:0000256" key="2">
    <source>
        <dbReference type="ARBA" id="ARBA00022614"/>
    </source>
</evidence>
<proteinExistence type="inferred from homology"/>
<feature type="domain" description="Disease resistance R13L4/SHOC-2-like LRR" evidence="11">
    <location>
        <begin position="569"/>
        <end position="874"/>
    </location>
</feature>
<evidence type="ECO:0000313" key="12">
    <source>
        <dbReference type="EMBL" id="PKU59486.1"/>
    </source>
</evidence>
<feature type="domain" description="NB-ARC" evidence="8">
    <location>
        <begin position="182"/>
        <end position="353"/>
    </location>
</feature>
<dbReference type="GO" id="GO:0043531">
    <property type="term" value="F:ADP binding"/>
    <property type="evidence" value="ECO:0007669"/>
    <property type="project" value="InterPro"/>
</dbReference>
<evidence type="ECO:0000256" key="3">
    <source>
        <dbReference type="ARBA" id="ARBA00022737"/>
    </source>
</evidence>
<feature type="domain" description="Disease resistance protein winged helix" evidence="10">
    <location>
        <begin position="439"/>
        <end position="506"/>
    </location>
</feature>
<evidence type="ECO:0000259" key="8">
    <source>
        <dbReference type="Pfam" id="PF00931"/>
    </source>
</evidence>
<evidence type="ECO:0000256" key="6">
    <source>
        <dbReference type="ARBA" id="ARBA00022840"/>
    </source>
</evidence>
<keyword evidence="2" id="KW-0433">Leucine-rich repeat</keyword>
<comment type="similarity">
    <text evidence="1">Belongs to the disease resistance NB-LRR family.</text>
</comment>
<reference evidence="12 13" key="2">
    <citation type="journal article" date="2017" name="Nature">
        <title>The Apostasia genome and the evolution of orchids.</title>
        <authorList>
            <person name="Zhang G.Q."/>
            <person name="Liu K.W."/>
            <person name="Li Z."/>
            <person name="Lohaus R."/>
            <person name="Hsiao Y.Y."/>
            <person name="Niu S.C."/>
            <person name="Wang J.Y."/>
            <person name="Lin Y.C."/>
            <person name="Xu Q."/>
            <person name="Chen L.J."/>
            <person name="Yoshida K."/>
            <person name="Fujiwara S."/>
            <person name="Wang Z.W."/>
            <person name="Zhang Y.Q."/>
            <person name="Mitsuda N."/>
            <person name="Wang M."/>
            <person name="Liu G.H."/>
            <person name="Pecoraro L."/>
            <person name="Huang H.X."/>
            <person name="Xiao X.J."/>
            <person name="Lin M."/>
            <person name="Wu X.Y."/>
            <person name="Wu W.L."/>
            <person name="Chen Y.Y."/>
            <person name="Chang S.B."/>
            <person name="Sakamoto S."/>
            <person name="Ohme-Takagi M."/>
            <person name="Yagi M."/>
            <person name="Zeng S.J."/>
            <person name="Shen C.Y."/>
            <person name="Yeh C.M."/>
            <person name="Luo Y.B."/>
            <person name="Tsai W.C."/>
            <person name="Van de Peer Y."/>
            <person name="Liu Z.J."/>
        </authorList>
    </citation>
    <scope>NUCLEOTIDE SEQUENCE [LARGE SCALE GENOMIC DNA]</scope>
    <source>
        <tissue evidence="12">The whole plant</tissue>
    </source>
</reference>
<dbReference type="Pfam" id="PF18052">
    <property type="entry name" value="Rx_N"/>
    <property type="match status" value="1"/>
</dbReference>
<dbReference type="Pfam" id="PF23559">
    <property type="entry name" value="WHD_DRP"/>
    <property type="match status" value="1"/>
</dbReference>
<dbReference type="InterPro" id="IPR036388">
    <property type="entry name" value="WH-like_DNA-bd_sf"/>
</dbReference>
<dbReference type="PANTHER" id="PTHR36766:SF70">
    <property type="entry name" value="DISEASE RESISTANCE PROTEIN RGA4"/>
    <property type="match status" value="1"/>
</dbReference>
<evidence type="ECO:0000256" key="1">
    <source>
        <dbReference type="ARBA" id="ARBA00008894"/>
    </source>
</evidence>
<feature type="domain" description="Disease resistance N-terminal" evidence="9">
    <location>
        <begin position="10"/>
        <end position="88"/>
    </location>
</feature>
<dbReference type="GO" id="GO:0009626">
    <property type="term" value="P:plant-type hypersensitive response"/>
    <property type="evidence" value="ECO:0007669"/>
    <property type="project" value="UniProtKB-ARBA"/>
</dbReference>
<dbReference type="InterPro" id="IPR058922">
    <property type="entry name" value="WHD_DRP"/>
</dbReference>
<evidence type="ECO:0000259" key="10">
    <source>
        <dbReference type="Pfam" id="PF23559"/>
    </source>
</evidence>
<dbReference type="EMBL" id="KZ505480">
    <property type="protein sequence ID" value="PKU59486.1"/>
    <property type="molecule type" value="Genomic_DNA"/>
</dbReference>
<evidence type="ECO:0000256" key="7">
    <source>
        <dbReference type="SAM" id="Coils"/>
    </source>
</evidence>
<evidence type="ECO:0000313" key="13">
    <source>
        <dbReference type="Proteomes" id="UP000233837"/>
    </source>
</evidence>
<keyword evidence="6" id="KW-0067">ATP-binding</keyword>
<dbReference type="SUPFAM" id="SSF52058">
    <property type="entry name" value="L domain-like"/>
    <property type="match status" value="1"/>
</dbReference>
<keyword evidence="4" id="KW-0547">Nucleotide-binding</keyword>
<dbReference type="Gene3D" id="3.40.50.300">
    <property type="entry name" value="P-loop containing nucleotide triphosphate hydrolases"/>
    <property type="match status" value="1"/>
</dbReference>
<dbReference type="PANTHER" id="PTHR36766">
    <property type="entry name" value="PLANT BROAD-SPECTRUM MILDEW RESISTANCE PROTEIN RPW8"/>
    <property type="match status" value="1"/>
</dbReference>
<dbReference type="GO" id="GO:0002758">
    <property type="term" value="P:innate immune response-activating signaling pathway"/>
    <property type="evidence" value="ECO:0007669"/>
    <property type="project" value="UniProtKB-ARBA"/>
</dbReference>
<dbReference type="Gene3D" id="3.80.10.10">
    <property type="entry name" value="Ribonuclease Inhibitor"/>
    <property type="match status" value="2"/>
</dbReference>
<protein>
    <submittedName>
        <fullName evidence="12">Disease resistance protein RGA4</fullName>
    </submittedName>
</protein>
<organism evidence="12 13">
    <name type="scientific">Dendrobium catenatum</name>
    <dbReference type="NCBI Taxonomy" id="906689"/>
    <lineage>
        <taxon>Eukaryota</taxon>
        <taxon>Viridiplantae</taxon>
        <taxon>Streptophyta</taxon>
        <taxon>Embryophyta</taxon>
        <taxon>Tracheophyta</taxon>
        <taxon>Spermatophyta</taxon>
        <taxon>Magnoliopsida</taxon>
        <taxon>Liliopsida</taxon>
        <taxon>Asparagales</taxon>
        <taxon>Orchidaceae</taxon>
        <taxon>Epidendroideae</taxon>
        <taxon>Malaxideae</taxon>
        <taxon>Dendrobiinae</taxon>
        <taxon>Dendrobium</taxon>
    </lineage>
</organism>
<dbReference type="Gene3D" id="1.10.10.10">
    <property type="entry name" value="Winged helix-like DNA-binding domain superfamily/Winged helix DNA-binding domain"/>
    <property type="match status" value="1"/>
</dbReference>
<dbReference type="SUPFAM" id="SSF52540">
    <property type="entry name" value="P-loop containing nucleoside triphosphate hydrolases"/>
    <property type="match status" value="1"/>
</dbReference>
<dbReference type="InterPro" id="IPR055414">
    <property type="entry name" value="LRR_R13L4/SHOC2-like"/>
</dbReference>
<dbReference type="InterPro" id="IPR038005">
    <property type="entry name" value="RX-like_CC"/>
</dbReference>
<keyword evidence="7" id="KW-0175">Coiled coil</keyword>
<keyword evidence="3" id="KW-0677">Repeat</keyword>
<dbReference type="Proteomes" id="UP000233837">
    <property type="component" value="Unassembled WGS sequence"/>
</dbReference>
<dbReference type="Gene3D" id="1.20.5.4130">
    <property type="match status" value="1"/>
</dbReference>
<reference evidence="12 13" key="1">
    <citation type="journal article" date="2016" name="Sci. Rep.">
        <title>The Dendrobium catenatum Lindl. genome sequence provides insights into polysaccharide synthase, floral development and adaptive evolution.</title>
        <authorList>
            <person name="Zhang G.Q."/>
            <person name="Xu Q."/>
            <person name="Bian C."/>
            <person name="Tsai W.C."/>
            <person name="Yeh C.M."/>
            <person name="Liu K.W."/>
            <person name="Yoshida K."/>
            <person name="Zhang L.S."/>
            <person name="Chang S.B."/>
            <person name="Chen F."/>
            <person name="Shi Y."/>
            <person name="Su Y.Y."/>
            <person name="Zhang Y.Q."/>
            <person name="Chen L.J."/>
            <person name="Yin Y."/>
            <person name="Lin M."/>
            <person name="Huang H."/>
            <person name="Deng H."/>
            <person name="Wang Z.W."/>
            <person name="Zhu S.L."/>
            <person name="Zhao X."/>
            <person name="Deng C."/>
            <person name="Niu S.C."/>
            <person name="Huang J."/>
            <person name="Wang M."/>
            <person name="Liu G.H."/>
            <person name="Yang H.J."/>
            <person name="Xiao X.J."/>
            <person name="Hsiao Y.Y."/>
            <person name="Wu W.L."/>
            <person name="Chen Y.Y."/>
            <person name="Mitsuda N."/>
            <person name="Ohme-Takagi M."/>
            <person name="Luo Y.B."/>
            <person name="Van de Peer Y."/>
            <person name="Liu Z.J."/>
        </authorList>
    </citation>
    <scope>NUCLEOTIDE SEQUENCE [LARGE SCALE GENOMIC DNA]</scope>
    <source>
        <tissue evidence="12">The whole plant</tissue>
    </source>
</reference>
<dbReference type="InterPro" id="IPR002182">
    <property type="entry name" value="NB-ARC"/>
</dbReference>
<evidence type="ECO:0000256" key="5">
    <source>
        <dbReference type="ARBA" id="ARBA00022821"/>
    </source>
</evidence>
<dbReference type="CDD" id="cd14798">
    <property type="entry name" value="RX-CC_like"/>
    <property type="match status" value="1"/>
</dbReference>
<evidence type="ECO:0000256" key="4">
    <source>
        <dbReference type="ARBA" id="ARBA00022741"/>
    </source>
</evidence>
<dbReference type="PRINTS" id="PR00364">
    <property type="entry name" value="DISEASERSIST"/>
</dbReference>
<feature type="coiled-coil region" evidence="7">
    <location>
        <begin position="27"/>
        <end position="54"/>
    </location>
</feature>
<dbReference type="InterPro" id="IPR041118">
    <property type="entry name" value="Rx_N"/>
</dbReference>
<dbReference type="FunFam" id="1.10.10.10:FF:000322">
    <property type="entry name" value="Probable disease resistance protein At1g63360"/>
    <property type="match status" value="1"/>
</dbReference>
<evidence type="ECO:0000259" key="9">
    <source>
        <dbReference type="Pfam" id="PF18052"/>
    </source>
</evidence>
<accession>A0A2I0V7V2</accession>
<dbReference type="Pfam" id="PF00931">
    <property type="entry name" value="NB-ARC"/>
    <property type="match status" value="1"/>
</dbReference>
<keyword evidence="13" id="KW-1185">Reference proteome</keyword>
<dbReference type="InterPro" id="IPR027417">
    <property type="entry name" value="P-loop_NTPase"/>
</dbReference>
<dbReference type="Pfam" id="PF23598">
    <property type="entry name" value="LRR_14"/>
    <property type="match status" value="1"/>
</dbReference>
<name>A0A2I0V7V2_9ASPA</name>
<dbReference type="AlphaFoldDB" id="A0A2I0V7V2"/>
<dbReference type="GO" id="GO:0005524">
    <property type="term" value="F:ATP binding"/>
    <property type="evidence" value="ECO:0007669"/>
    <property type="project" value="UniProtKB-KW"/>
</dbReference>
<sequence>MAMILEASMKKLSGSLGDSALGEVIMLLGVKDELQKLRELMENIRCLLKDAEKKRFDKSSTTELWLSKLKDVMYDADDIIDRCRIEGTLLLSDQNFESRTSSVCCDFLSAFSSCFTSVLLRHEIGNKMKDINERLEHIYEDRERYKLEKSTISETPQFTRPGRNTSPLVDSYVVGREVEDVANSLVDRLVGEQVDEKCSVFALTGMGGIGKTTMAKKIFNHPKIQTYFNEKVWVCVSETYVETELLKQVIRGVNGRRHYENANSKAELEPILRDSIALAHSLFLVLDDVWRGNVWDELLRVPLQQSNVNVKILVTTRYENVAKEMKAAGIHHVNRLSEESSWDMLRRRLFSKQEEELANDLKDLGLKIVSKCQGLPLAIKVIAGVLVTKECTRKEWQNFLRNYAWSSSELSDEQIRGALRLSFEDLPSHLKQCFLYFSLYPEDAKLDLQEFAPLWVAEGFVTEQQDSVMEDLAKQWFNELLKRNLLLPGDGPSVVCQMHDLIRYLAIFYSKEETSFANLNVRNSTISAKLRRLSVANQKAAAEILNSVPDHGALRTLLASSSNLLLDDERLRRLLHLRVLDISKTGIQVLPDSIRNLIHLRYLNLNFTNIMIIPESIGKLTNLQFLYMRWCKNLGQLPSGITRLHNLRCLEIYGTPVSFIPKGIEKSQQLNYLSGFVAANNDCSSSKFEELNSLKQIRTLHIRNLKRSQSETIVLKELPNLSTLMLEFSMDSTSPWEEQELAMEELFDKIIPPQSLEDFTISYFFDRRFPSWMFPSFKICLPNLTKLILMHIKSCTQLPPLGQLPELRELHIKYLFKVKTIGLEFFGGDVNSTRIAFPKLKQLIIEDFPRLEEWSFGAQVEQNARLPCLQELKISCCPLLKQLPENLKYSPLKFLEIYCADSLKSVDNLPAEIESLKLLHCTNLEKVCCSPMLKSLVVEVFKTFPDMKKVDLVSTLIFNNIFNFDSPQEWHLKKFKGGLPEWLLKLLQQRVSQNDFNDDFSLELNFPFKVFRECLKGGTYWDLIQHIPHVLVHGGIRRLRYSKEPYIYDTNL</sequence>
<keyword evidence="5" id="KW-0611">Plant defense</keyword>
<dbReference type="InterPro" id="IPR032675">
    <property type="entry name" value="LRR_dom_sf"/>
</dbReference>
<gene>
    <name evidence="12" type="primary">RGA4</name>
    <name evidence="12" type="ORF">MA16_Dca027649</name>
</gene>
<evidence type="ECO:0000259" key="11">
    <source>
        <dbReference type="Pfam" id="PF23598"/>
    </source>
</evidence>